<evidence type="ECO:0000256" key="8">
    <source>
        <dbReference type="SAM" id="MobiDB-lite"/>
    </source>
</evidence>
<dbReference type="GO" id="GO:0061617">
    <property type="term" value="C:MICOS complex"/>
    <property type="evidence" value="ECO:0007669"/>
    <property type="project" value="InterPro"/>
</dbReference>
<evidence type="ECO:0000256" key="1">
    <source>
        <dbReference type="ARBA" id="ARBA00022792"/>
    </source>
</evidence>
<dbReference type="InterPro" id="IPR052632">
    <property type="entry name" value="MICOS_subunit_Mic19"/>
</dbReference>
<proteinExistence type="predicted"/>
<keyword evidence="1" id="KW-0999">Mitochondrion inner membrane</keyword>
<dbReference type="Pfam" id="PF05300">
    <property type="entry name" value="MIC19_MIC25"/>
    <property type="match status" value="1"/>
</dbReference>
<dbReference type="PANTHER" id="PTHR21588:SF18">
    <property type="entry name" value="MICOS COMPLEX SUBUNIT MIC19"/>
    <property type="match status" value="1"/>
</dbReference>
<protein>
    <recommendedName>
        <fullName evidence="11">Coiled-coil-helix-coiled-coil-helix domain-containing protein 3, mitochondrial</fullName>
    </recommendedName>
</protein>
<keyword evidence="7" id="KW-0175">Coiled coil</keyword>
<evidence type="ECO:0008006" key="11">
    <source>
        <dbReference type="Google" id="ProtNLM"/>
    </source>
</evidence>
<accession>A0AAN8PR72</accession>
<feature type="coiled-coil region" evidence="7">
    <location>
        <begin position="74"/>
        <end position="104"/>
    </location>
</feature>
<evidence type="ECO:0000256" key="6">
    <source>
        <dbReference type="ARBA" id="ARBA00034476"/>
    </source>
</evidence>
<evidence type="ECO:0000313" key="10">
    <source>
        <dbReference type="Proteomes" id="UP001347796"/>
    </source>
</evidence>
<dbReference type="AlphaFoldDB" id="A0AAN8PR72"/>
<feature type="compositionally biased region" description="Basic and acidic residues" evidence="8">
    <location>
        <begin position="33"/>
        <end position="53"/>
    </location>
</feature>
<dbReference type="InterPro" id="IPR007964">
    <property type="entry name" value="MIC19/MIC25"/>
</dbReference>
<evidence type="ECO:0000313" key="9">
    <source>
        <dbReference type="EMBL" id="KAK6175335.1"/>
    </source>
</evidence>
<dbReference type="Proteomes" id="UP001347796">
    <property type="component" value="Unassembled WGS sequence"/>
</dbReference>
<name>A0AAN8PR72_PATCE</name>
<keyword evidence="3" id="KW-0472">Membrane</keyword>
<feature type="region of interest" description="Disordered" evidence="8">
    <location>
        <begin position="23"/>
        <end position="71"/>
    </location>
</feature>
<keyword evidence="10" id="KW-1185">Reference proteome</keyword>
<dbReference type="GO" id="GO:0007007">
    <property type="term" value="P:inner mitochondrial membrane organization"/>
    <property type="evidence" value="ECO:0007669"/>
    <property type="project" value="TreeGrafter"/>
</dbReference>
<comment type="caution">
    <text evidence="9">The sequence shown here is derived from an EMBL/GenBank/DDBJ whole genome shotgun (WGS) entry which is preliminary data.</text>
</comment>
<organism evidence="9 10">
    <name type="scientific">Patella caerulea</name>
    <name type="common">Rayed Mediterranean limpet</name>
    <dbReference type="NCBI Taxonomy" id="87958"/>
    <lineage>
        <taxon>Eukaryota</taxon>
        <taxon>Metazoa</taxon>
        <taxon>Spiralia</taxon>
        <taxon>Lophotrochozoa</taxon>
        <taxon>Mollusca</taxon>
        <taxon>Gastropoda</taxon>
        <taxon>Patellogastropoda</taxon>
        <taxon>Patelloidea</taxon>
        <taxon>Patellidae</taxon>
        <taxon>Patella</taxon>
    </lineage>
</organism>
<reference evidence="9 10" key="1">
    <citation type="submission" date="2024-01" db="EMBL/GenBank/DDBJ databases">
        <title>The genome of the rayed Mediterranean limpet Patella caerulea (Linnaeus, 1758).</title>
        <authorList>
            <person name="Anh-Thu Weber A."/>
            <person name="Halstead-Nussloch G."/>
        </authorList>
    </citation>
    <scope>NUCLEOTIDE SEQUENCE [LARGE SCALE GENOMIC DNA]</scope>
    <source>
        <strain evidence="9">AATW-2023a</strain>
        <tissue evidence="9">Whole specimen</tissue>
    </source>
</reference>
<evidence type="ECO:0000256" key="2">
    <source>
        <dbReference type="ARBA" id="ARBA00023128"/>
    </source>
</evidence>
<keyword evidence="2" id="KW-0496">Mitochondrion</keyword>
<evidence type="ECO:0000256" key="3">
    <source>
        <dbReference type="ARBA" id="ARBA00023136"/>
    </source>
</evidence>
<evidence type="ECO:0000256" key="4">
    <source>
        <dbReference type="ARBA" id="ARBA00023157"/>
    </source>
</evidence>
<sequence length="170" mass="19239">MGASGSTRKIVVEDQDGGGVVKISESVVRRIKGQSDREESSTDSKQQTHESRPSKPTIIERPVYYPAPTIKDNSRATQEIEAFYQEKLKQLEERNAQLQKITTEQFAKAVKEVEQKFIKQTGTPVCESIQDKVYNCYHSNPKESLNCWQEVGAFTTCVERARQNALARRG</sequence>
<dbReference type="EMBL" id="JAZGQO010000010">
    <property type="protein sequence ID" value="KAK6175335.1"/>
    <property type="molecule type" value="Genomic_DNA"/>
</dbReference>
<dbReference type="PANTHER" id="PTHR21588">
    <property type="entry name" value="COILED-COIL-HELIX-COILED-COIL-HELIX DOMAIN CONTAINING 6"/>
    <property type="match status" value="1"/>
</dbReference>
<keyword evidence="5" id="KW-0449">Lipoprotein</keyword>
<keyword evidence="4" id="KW-1015">Disulfide bond</keyword>
<comment type="subcellular location">
    <subcellularLocation>
        <location evidence="6">Mitochondrion inner membrane</location>
        <topology evidence="6">Lipid-anchor</topology>
    </subcellularLocation>
</comment>
<evidence type="ECO:0000256" key="5">
    <source>
        <dbReference type="ARBA" id="ARBA00023288"/>
    </source>
</evidence>
<evidence type="ECO:0000256" key="7">
    <source>
        <dbReference type="SAM" id="Coils"/>
    </source>
</evidence>
<gene>
    <name evidence="9" type="ORF">SNE40_013822</name>
</gene>